<evidence type="ECO:0000256" key="4">
    <source>
        <dbReference type="PROSITE-ProRule" id="PRU00335"/>
    </source>
</evidence>
<evidence type="ECO:0000256" key="1">
    <source>
        <dbReference type="ARBA" id="ARBA00023015"/>
    </source>
</evidence>
<protein>
    <submittedName>
        <fullName evidence="6">TetR/AcrR family transcriptional regulator</fullName>
    </submittedName>
</protein>
<feature type="domain" description="HTH tetR-type" evidence="5">
    <location>
        <begin position="10"/>
        <end position="70"/>
    </location>
</feature>
<dbReference type="InterPro" id="IPR036271">
    <property type="entry name" value="Tet_transcr_reg_TetR-rel_C_sf"/>
</dbReference>
<dbReference type="Gene3D" id="1.10.10.60">
    <property type="entry name" value="Homeodomain-like"/>
    <property type="match status" value="1"/>
</dbReference>
<evidence type="ECO:0000313" key="7">
    <source>
        <dbReference type="Proteomes" id="UP001058860"/>
    </source>
</evidence>
<feature type="DNA-binding region" description="H-T-H motif" evidence="4">
    <location>
        <begin position="33"/>
        <end position="52"/>
    </location>
</feature>
<dbReference type="InterPro" id="IPR009057">
    <property type="entry name" value="Homeodomain-like_sf"/>
</dbReference>
<keyword evidence="1" id="KW-0805">Transcription regulation</keyword>
<accession>A0ABY5PF87</accession>
<dbReference type="RefSeq" id="WP_353863838.1">
    <property type="nucleotide sequence ID" value="NZ_CP088295.1"/>
</dbReference>
<dbReference type="EMBL" id="CP088295">
    <property type="protein sequence ID" value="UUY03330.1"/>
    <property type="molecule type" value="Genomic_DNA"/>
</dbReference>
<dbReference type="Gene3D" id="1.10.357.10">
    <property type="entry name" value="Tetracycline Repressor, domain 2"/>
    <property type="match status" value="1"/>
</dbReference>
<keyword evidence="2 4" id="KW-0238">DNA-binding</keyword>
<evidence type="ECO:0000256" key="3">
    <source>
        <dbReference type="ARBA" id="ARBA00023163"/>
    </source>
</evidence>
<evidence type="ECO:0000313" key="6">
    <source>
        <dbReference type="EMBL" id="UUY03330.1"/>
    </source>
</evidence>
<dbReference type="PROSITE" id="PS50977">
    <property type="entry name" value="HTH_TETR_2"/>
    <property type="match status" value="1"/>
</dbReference>
<dbReference type="PANTHER" id="PTHR47506">
    <property type="entry name" value="TRANSCRIPTIONAL REGULATORY PROTEIN"/>
    <property type="match status" value="1"/>
</dbReference>
<dbReference type="Proteomes" id="UP001058860">
    <property type="component" value="Chromosome"/>
</dbReference>
<evidence type="ECO:0000256" key="2">
    <source>
        <dbReference type="ARBA" id="ARBA00023125"/>
    </source>
</evidence>
<gene>
    <name evidence="6" type="ORF">LRS13_22090</name>
</gene>
<dbReference type="Pfam" id="PF00440">
    <property type="entry name" value="TetR_N"/>
    <property type="match status" value="1"/>
</dbReference>
<dbReference type="SUPFAM" id="SSF48498">
    <property type="entry name" value="Tetracyclin repressor-like, C-terminal domain"/>
    <property type="match status" value="1"/>
</dbReference>
<sequence>MPRRSAADVADSRASAVSAAVDLASVEGLEGITIGRLAGELSMSKSGLIGRFGDKEALQRAVLQAAIERFTDAVWRPASAAEPGLARLEAIVDAWIAHLRSGVFRGGCFVTTASVEYDARPGPLHDDVAAAVRRWLGVLTAEAQHARDAGDLPPDRDPADVAFELHSLASGGSVAGRLLGDDAALDRTRAAMRRALGLLP</sequence>
<dbReference type="InterPro" id="IPR001647">
    <property type="entry name" value="HTH_TetR"/>
</dbReference>
<organism evidence="6 7">
    <name type="scientific">Svornostia abyssi</name>
    <dbReference type="NCBI Taxonomy" id="2898438"/>
    <lineage>
        <taxon>Bacteria</taxon>
        <taxon>Bacillati</taxon>
        <taxon>Actinomycetota</taxon>
        <taxon>Thermoleophilia</taxon>
        <taxon>Solirubrobacterales</taxon>
        <taxon>Baekduiaceae</taxon>
        <taxon>Svornostia</taxon>
    </lineage>
</organism>
<name>A0ABY5PF87_9ACTN</name>
<proteinExistence type="predicted"/>
<keyword evidence="3" id="KW-0804">Transcription</keyword>
<dbReference type="PANTHER" id="PTHR47506:SF6">
    <property type="entry name" value="HTH-TYPE TRANSCRIPTIONAL REPRESSOR NEMR"/>
    <property type="match status" value="1"/>
</dbReference>
<reference evidence="7" key="1">
    <citation type="submission" date="2021-11" db="EMBL/GenBank/DDBJ databases">
        <title>Cultivation dependent microbiological survey of springs from the worlds oldest radium mine currently devoted to the extraction of radon-saturated water.</title>
        <authorList>
            <person name="Kapinusova G."/>
            <person name="Smrhova T."/>
            <person name="Strejcek M."/>
            <person name="Suman J."/>
            <person name="Jani K."/>
            <person name="Pajer P."/>
            <person name="Uhlik O."/>
        </authorList>
    </citation>
    <scope>NUCLEOTIDE SEQUENCE [LARGE SCALE GENOMIC DNA]</scope>
    <source>
        <strain evidence="7">J379</strain>
    </source>
</reference>
<dbReference type="InterPro" id="IPR011075">
    <property type="entry name" value="TetR_C"/>
</dbReference>
<dbReference type="SUPFAM" id="SSF46689">
    <property type="entry name" value="Homeodomain-like"/>
    <property type="match status" value="1"/>
</dbReference>
<dbReference type="Pfam" id="PF16925">
    <property type="entry name" value="TetR_C_13"/>
    <property type="match status" value="1"/>
</dbReference>
<evidence type="ECO:0000259" key="5">
    <source>
        <dbReference type="PROSITE" id="PS50977"/>
    </source>
</evidence>
<keyword evidence="7" id="KW-1185">Reference proteome</keyword>